<keyword evidence="2" id="KW-1185">Reference proteome</keyword>
<evidence type="ECO:0000313" key="3">
    <source>
        <dbReference type="WBParaSite" id="PSAMB.scaffold2699size21744.g18818.t1"/>
    </source>
</evidence>
<dbReference type="AlphaFoldDB" id="A0A914VX72"/>
<proteinExistence type="predicted"/>
<feature type="compositionally biased region" description="Basic and acidic residues" evidence="1">
    <location>
        <begin position="76"/>
        <end position="93"/>
    </location>
</feature>
<feature type="region of interest" description="Disordered" evidence="1">
    <location>
        <begin position="1"/>
        <end position="116"/>
    </location>
</feature>
<accession>A0A914VX72</accession>
<feature type="compositionally biased region" description="Low complexity" evidence="1">
    <location>
        <begin position="60"/>
        <end position="75"/>
    </location>
</feature>
<sequence>MKGGITNRTGIKFPTVDANNNDRRTGVHRPGGREQQAQKLVEIQTEGNEAPNVVTDNDAEGSASSGKEGASGAGSSEKEGINEIKEGESKEAESEAEEAHEEEGAGSPTEAEGEDAAESIAPISNGEETAVSLELVAASVEAAAAGMSTVAASLLKDVVSKRRQLHNIEHPPGGGGLPGEEETGGHIIAAATDPGMDLEDLEGKILEEEDLSVTMEILVAVMESAAAAVSIGGALVANDVIQREKVAELALEERALREGEQPRYFRV</sequence>
<protein>
    <submittedName>
        <fullName evidence="3">Uncharacterized protein</fullName>
    </submittedName>
</protein>
<organism evidence="2 3">
    <name type="scientific">Plectus sambesii</name>
    <dbReference type="NCBI Taxonomy" id="2011161"/>
    <lineage>
        <taxon>Eukaryota</taxon>
        <taxon>Metazoa</taxon>
        <taxon>Ecdysozoa</taxon>
        <taxon>Nematoda</taxon>
        <taxon>Chromadorea</taxon>
        <taxon>Plectida</taxon>
        <taxon>Plectina</taxon>
        <taxon>Plectoidea</taxon>
        <taxon>Plectidae</taxon>
        <taxon>Plectus</taxon>
    </lineage>
</organism>
<dbReference type="Proteomes" id="UP000887566">
    <property type="component" value="Unplaced"/>
</dbReference>
<reference evidence="3" key="1">
    <citation type="submission" date="2022-11" db="UniProtKB">
        <authorList>
            <consortium name="WormBaseParasite"/>
        </authorList>
    </citation>
    <scope>IDENTIFICATION</scope>
</reference>
<dbReference type="WBParaSite" id="PSAMB.scaffold2699size21744.g18818.t1">
    <property type="protein sequence ID" value="PSAMB.scaffold2699size21744.g18818.t1"/>
    <property type="gene ID" value="PSAMB.scaffold2699size21744.g18818"/>
</dbReference>
<evidence type="ECO:0000313" key="2">
    <source>
        <dbReference type="Proteomes" id="UP000887566"/>
    </source>
</evidence>
<name>A0A914VX72_9BILA</name>
<evidence type="ECO:0000256" key="1">
    <source>
        <dbReference type="SAM" id="MobiDB-lite"/>
    </source>
</evidence>